<dbReference type="InterPro" id="IPR036736">
    <property type="entry name" value="ACP-like_sf"/>
</dbReference>
<keyword evidence="2" id="KW-0597">Phosphoprotein</keyword>
<evidence type="ECO:0000256" key="1">
    <source>
        <dbReference type="ARBA" id="ARBA00022450"/>
    </source>
</evidence>
<gene>
    <name evidence="5" type="ORF">CP968_10885</name>
    <name evidence="4" type="ORF">GCM10010371_17050</name>
</gene>
<dbReference type="EMBL" id="BMVX01000005">
    <property type="protein sequence ID" value="GGZ58127.1"/>
    <property type="molecule type" value="Genomic_DNA"/>
</dbReference>
<dbReference type="GO" id="GO:0031177">
    <property type="term" value="F:phosphopantetheine binding"/>
    <property type="evidence" value="ECO:0007669"/>
    <property type="project" value="InterPro"/>
</dbReference>
<sequence length="86" mass="9175">MTTATATPVAALTEVILDVLVTKYEAPAGTTPDTEFERLGYDSLVLVEVAVDLTRRFGVEITDDELHQAGTTAKAARVLADRGVRA</sequence>
<evidence type="ECO:0000256" key="2">
    <source>
        <dbReference type="ARBA" id="ARBA00022553"/>
    </source>
</evidence>
<dbReference type="Proteomes" id="UP000634660">
    <property type="component" value="Unassembled WGS sequence"/>
</dbReference>
<dbReference type="SUPFAM" id="SSF47336">
    <property type="entry name" value="ACP-like"/>
    <property type="match status" value="1"/>
</dbReference>
<dbReference type="InterPro" id="IPR006162">
    <property type="entry name" value="Ppantetheine_attach_site"/>
</dbReference>
<keyword evidence="1" id="KW-0596">Phosphopantetheine</keyword>
<accession>A0A5P2UHL1</accession>
<reference evidence="4" key="1">
    <citation type="journal article" date="2014" name="Int. J. Syst. Evol. Microbiol.">
        <title>Complete genome sequence of Corynebacterium casei LMG S-19264T (=DSM 44701T), isolated from a smear-ripened cheese.</title>
        <authorList>
            <consortium name="US DOE Joint Genome Institute (JGI-PGF)"/>
            <person name="Walter F."/>
            <person name="Albersmeier A."/>
            <person name="Kalinowski J."/>
            <person name="Ruckert C."/>
        </authorList>
    </citation>
    <scope>NUCLEOTIDE SEQUENCE</scope>
    <source>
        <strain evidence="4">JCM 4834</strain>
    </source>
</reference>
<dbReference type="EMBL" id="CP023701">
    <property type="protein sequence ID" value="QEU78733.1"/>
    <property type="molecule type" value="Genomic_DNA"/>
</dbReference>
<dbReference type="Proteomes" id="UP000326831">
    <property type="component" value="Chromosome"/>
</dbReference>
<dbReference type="Pfam" id="PF00550">
    <property type="entry name" value="PP-binding"/>
    <property type="match status" value="1"/>
</dbReference>
<name>A0A5P2UHL1_9ACTN</name>
<reference evidence="4" key="3">
    <citation type="submission" date="2020-09" db="EMBL/GenBank/DDBJ databases">
        <authorList>
            <person name="Sun Q."/>
            <person name="Ohkuma M."/>
        </authorList>
    </citation>
    <scope>NUCLEOTIDE SEQUENCE</scope>
    <source>
        <strain evidence="4">JCM 4834</strain>
    </source>
</reference>
<dbReference type="SMART" id="SM00823">
    <property type="entry name" value="PKS_PP"/>
    <property type="match status" value="1"/>
</dbReference>
<evidence type="ECO:0000313" key="6">
    <source>
        <dbReference type="Proteomes" id="UP000326831"/>
    </source>
</evidence>
<organism evidence="5 6">
    <name type="scientific">Streptomyces subrutilus</name>
    <dbReference type="NCBI Taxonomy" id="36818"/>
    <lineage>
        <taxon>Bacteria</taxon>
        <taxon>Bacillati</taxon>
        <taxon>Actinomycetota</taxon>
        <taxon>Actinomycetes</taxon>
        <taxon>Kitasatosporales</taxon>
        <taxon>Streptomycetaceae</taxon>
        <taxon>Streptomyces</taxon>
    </lineage>
</organism>
<evidence type="ECO:0000313" key="4">
    <source>
        <dbReference type="EMBL" id="GGZ58127.1"/>
    </source>
</evidence>
<keyword evidence="6" id="KW-1185">Reference proteome</keyword>
<dbReference type="KEGG" id="ssub:CP968_10885"/>
<dbReference type="GO" id="GO:0017000">
    <property type="term" value="P:antibiotic biosynthetic process"/>
    <property type="evidence" value="ECO:0007669"/>
    <property type="project" value="UniProtKB-ARBA"/>
</dbReference>
<dbReference type="RefSeq" id="WP_150517814.1">
    <property type="nucleotide sequence ID" value="NZ_BMVX01000005.1"/>
</dbReference>
<dbReference type="Gene3D" id="1.10.1200.10">
    <property type="entry name" value="ACP-like"/>
    <property type="match status" value="1"/>
</dbReference>
<dbReference type="InterPro" id="IPR020806">
    <property type="entry name" value="PKS_PP-bd"/>
</dbReference>
<evidence type="ECO:0000313" key="5">
    <source>
        <dbReference type="EMBL" id="QEU78733.1"/>
    </source>
</evidence>
<protein>
    <submittedName>
        <fullName evidence="5">Acyl carrier protein</fullName>
    </submittedName>
</protein>
<dbReference type="PROSITE" id="PS00012">
    <property type="entry name" value="PHOSPHOPANTETHEINE"/>
    <property type="match status" value="1"/>
</dbReference>
<dbReference type="PROSITE" id="PS50075">
    <property type="entry name" value="CARRIER"/>
    <property type="match status" value="1"/>
</dbReference>
<evidence type="ECO:0000259" key="3">
    <source>
        <dbReference type="PROSITE" id="PS50075"/>
    </source>
</evidence>
<dbReference type="OrthoDB" id="5523836at2"/>
<reference evidence="5 6" key="2">
    <citation type="submission" date="2017-09" db="EMBL/GenBank/DDBJ databases">
        <authorList>
            <person name="Lee N."/>
            <person name="Cho B.-K."/>
        </authorList>
    </citation>
    <scope>NUCLEOTIDE SEQUENCE [LARGE SCALE GENOMIC DNA]</scope>
    <source>
        <strain evidence="5 6">ATCC 27467</strain>
    </source>
</reference>
<dbReference type="InterPro" id="IPR009081">
    <property type="entry name" value="PP-bd_ACP"/>
</dbReference>
<dbReference type="AlphaFoldDB" id="A0A5P2UHL1"/>
<feature type="domain" description="Carrier" evidence="3">
    <location>
        <begin position="3"/>
        <end position="83"/>
    </location>
</feature>
<proteinExistence type="predicted"/>